<keyword evidence="4" id="KW-0132">Cell division</keyword>
<evidence type="ECO:0000256" key="6">
    <source>
        <dbReference type="ARBA" id="ARBA00023054"/>
    </source>
</evidence>
<evidence type="ECO:0000256" key="8">
    <source>
        <dbReference type="ARBA" id="ARBA00023328"/>
    </source>
</evidence>
<evidence type="ECO:0000256" key="5">
    <source>
        <dbReference type="ARBA" id="ARBA00022776"/>
    </source>
</evidence>
<dbReference type="EMBL" id="JACEEZ010025755">
    <property type="protein sequence ID" value="KAG0697762.1"/>
    <property type="molecule type" value="Genomic_DNA"/>
</dbReference>
<evidence type="ECO:0000256" key="4">
    <source>
        <dbReference type="ARBA" id="ARBA00022618"/>
    </source>
</evidence>
<sequence length="537" mass="62614">MAEEQGMPGPSQGCPAVNEGYSDERFITVAAQMFELKINPRELQEMTPEFVQKIYYLFLKDLGVNLEAFTEIPSQFLGHIQSSEDYIRPMQLIVLASNMRKYFKLIFSDETFRLADLFNPSKCLFNPSKCLFNPSKCLFNPSKCLFNPSKCLFNPISVFNPSKCLFNPSKCLFNPSKCLFNPSKCLFNPSKCLFNPKPKRTKKFFAMIYNFVVFTDNFIGDFEEKEEEVTALTERREKMGDRLDKIKQLLSERRAENTKCQVAKEEEITRIEEKTKELELCQNDKLVLRTQCSEVNQSLADLNTTVKETELRIMEAQEERQKLESLVVKPGEEEEIRERNRKLAVLKEDNQSKREHLTQLQQNMKSRMLQKEKVDKLVHLLQEIEQENSKDKDLKTSIGQRVAELSDLHEQIKYQEDQNLQLSQHLTSAETKYQTMQHTYDLKQKSLEKEMKEQKQVLEDINQNQTEEDIASKDMADTIADTEKMIQQSQDSVQSTTVMMKHNYKLLLDMVEEDNLELNMTFAKAAEALEEFKKLAE</sequence>
<dbReference type="GO" id="GO:0031262">
    <property type="term" value="C:Ndc80 complex"/>
    <property type="evidence" value="ECO:0007669"/>
    <property type="project" value="InterPro"/>
</dbReference>
<keyword evidence="3" id="KW-0158">Chromosome</keyword>
<comment type="similarity">
    <text evidence="2">Belongs to the NUF2 family.</text>
</comment>
<keyword evidence="7" id="KW-0131">Cell cycle</keyword>
<evidence type="ECO:0000256" key="2">
    <source>
        <dbReference type="ARBA" id="ARBA00005498"/>
    </source>
</evidence>
<evidence type="ECO:0000256" key="9">
    <source>
        <dbReference type="SAM" id="Coils"/>
    </source>
</evidence>
<protein>
    <recommendedName>
        <fullName evidence="10">Kinetochore protein Nuf2 N-terminal domain-containing protein</fullName>
    </recommendedName>
</protein>
<dbReference type="InterPro" id="IPR005549">
    <property type="entry name" value="Kinetochore_Nuf2_N"/>
</dbReference>
<reference evidence="11" key="1">
    <citation type="submission" date="2020-07" db="EMBL/GenBank/DDBJ databases">
        <title>The High-quality genome of the commercially important snow crab, Chionoecetes opilio.</title>
        <authorList>
            <person name="Jeong J.-H."/>
            <person name="Ryu S."/>
        </authorList>
    </citation>
    <scope>NUCLEOTIDE SEQUENCE</scope>
    <source>
        <strain evidence="11">MADBK_172401_WGS</strain>
        <tissue evidence="11">Digestive gland</tissue>
    </source>
</reference>
<dbReference type="Pfam" id="PF03800">
    <property type="entry name" value="Nuf2"/>
    <property type="match status" value="1"/>
</dbReference>
<evidence type="ECO:0000259" key="10">
    <source>
        <dbReference type="Pfam" id="PF03800"/>
    </source>
</evidence>
<evidence type="ECO:0000313" key="12">
    <source>
        <dbReference type="Proteomes" id="UP000770661"/>
    </source>
</evidence>
<evidence type="ECO:0000256" key="3">
    <source>
        <dbReference type="ARBA" id="ARBA00022454"/>
    </source>
</evidence>
<dbReference type="GO" id="GO:0051301">
    <property type="term" value="P:cell division"/>
    <property type="evidence" value="ECO:0007669"/>
    <property type="project" value="UniProtKB-KW"/>
</dbReference>
<dbReference type="Gene3D" id="1.10.418.60">
    <property type="entry name" value="Ncd80 complex, Nuf2 subunit"/>
    <property type="match status" value="2"/>
</dbReference>
<gene>
    <name evidence="11" type="ORF">GWK47_026229</name>
</gene>
<name>A0A8J8WD98_CHIOP</name>
<feature type="domain" description="Kinetochore protein Nuf2 N-terminal" evidence="10">
    <location>
        <begin position="27"/>
        <end position="121"/>
    </location>
</feature>
<evidence type="ECO:0000256" key="7">
    <source>
        <dbReference type="ARBA" id="ARBA00023306"/>
    </source>
</evidence>
<dbReference type="AlphaFoldDB" id="A0A8J8WD98"/>
<dbReference type="OrthoDB" id="8194677at2759"/>
<comment type="subcellular location">
    <subcellularLocation>
        <location evidence="1">Chromosome</location>
        <location evidence="1">Centromere</location>
    </subcellularLocation>
</comment>
<feature type="coiled-coil region" evidence="9">
    <location>
        <begin position="222"/>
        <end position="387"/>
    </location>
</feature>
<dbReference type="Proteomes" id="UP000770661">
    <property type="component" value="Unassembled WGS sequence"/>
</dbReference>
<accession>A0A8J8WD98</accession>
<keyword evidence="12" id="KW-1185">Reference proteome</keyword>
<comment type="caution">
    <text evidence="11">The sequence shown here is derived from an EMBL/GenBank/DDBJ whole genome shotgun (WGS) entry which is preliminary data.</text>
</comment>
<organism evidence="11 12">
    <name type="scientific">Chionoecetes opilio</name>
    <name type="common">Atlantic snow crab</name>
    <name type="synonym">Cancer opilio</name>
    <dbReference type="NCBI Taxonomy" id="41210"/>
    <lineage>
        <taxon>Eukaryota</taxon>
        <taxon>Metazoa</taxon>
        <taxon>Ecdysozoa</taxon>
        <taxon>Arthropoda</taxon>
        <taxon>Crustacea</taxon>
        <taxon>Multicrustacea</taxon>
        <taxon>Malacostraca</taxon>
        <taxon>Eumalacostraca</taxon>
        <taxon>Eucarida</taxon>
        <taxon>Decapoda</taxon>
        <taxon>Pleocyemata</taxon>
        <taxon>Brachyura</taxon>
        <taxon>Eubrachyura</taxon>
        <taxon>Majoidea</taxon>
        <taxon>Majidae</taxon>
        <taxon>Chionoecetes</taxon>
    </lineage>
</organism>
<keyword evidence="5" id="KW-0498">Mitosis</keyword>
<keyword evidence="6 9" id="KW-0175">Coiled coil</keyword>
<proteinExistence type="inferred from homology"/>
<keyword evidence="8" id="KW-0137">Centromere</keyword>
<evidence type="ECO:0000256" key="1">
    <source>
        <dbReference type="ARBA" id="ARBA00004584"/>
    </source>
</evidence>
<dbReference type="InterPro" id="IPR038275">
    <property type="entry name" value="Nuf2_N_sf"/>
</dbReference>
<evidence type="ECO:0000313" key="11">
    <source>
        <dbReference type="EMBL" id="KAG0697762.1"/>
    </source>
</evidence>